<evidence type="ECO:0000313" key="1">
    <source>
        <dbReference type="EMBL" id="KAF7816124.1"/>
    </source>
</evidence>
<protein>
    <submittedName>
        <fullName evidence="1">Ras-related C3 botulinum toxin substrate 1</fullName>
    </submittedName>
</protein>
<accession>A0A834WGE4</accession>
<dbReference type="EMBL" id="JAAIUW010000009">
    <property type="protein sequence ID" value="KAF7816124.1"/>
    <property type="molecule type" value="Genomic_DNA"/>
</dbReference>
<keyword evidence="2" id="KW-1185">Reference proteome</keyword>
<proteinExistence type="predicted"/>
<name>A0A834WGE4_9FABA</name>
<sequence length="212" mass="24036">MPELTMAGESMAWGIVLLVFAEQEEGEETLEIVTSSNNEDDFPGGPIHQIKKDELCPQTRLHKASHKGRMKWRSSTELTLLTCYSSFNPNPVVSLAAFLCIEVKDIKRRIKYLNRGLLLARTDFQAIKAALKEEFANADARGRTKETNRSSSLYYCSSKTQQIVLHPPRRNEMVRKKRHRRSLCIIESSLPSSHGADVRCIDQFTILTLADV</sequence>
<gene>
    <name evidence="1" type="ORF">G2W53_030093</name>
</gene>
<dbReference type="Proteomes" id="UP000634136">
    <property type="component" value="Unassembled WGS sequence"/>
</dbReference>
<reference evidence="1" key="1">
    <citation type="submission" date="2020-09" db="EMBL/GenBank/DDBJ databases">
        <title>Genome-Enabled Discovery of Anthraquinone Biosynthesis in Senna tora.</title>
        <authorList>
            <person name="Kang S.-H."/>
            <person name="Pandey R.P."/>
            <person name="Lee C.-M."/>
            <person name="Sim J.-S."/>
            <person name="Jeong J.-T."/>
            <person name="Choi B.-S."/>
            <person name="Jung M."/>
            <person name="Ginzburg D."/>
            <person name="Zhao K."/>
            <person name="Won S.Y."/>
            <person name="Oh T.-J."/>
            <person name="Yu Y."/>
            <person name="Kim N.-H."/>
            <person name="Lee O.R."/>
            <person name="Lee T.-H."/>
            <person name="Bashyal P."/>
            <person name="Kim T.-S."/>
            <person name="Lee W.-H."/>
            <person name="Kawkins C."/>
            <person name="Kim C.-K."/>
            <person name="Kim J.S."/>
            <person name="Ahn B.O."/>
            <person name="Rhee S.Y."/>
            <person name="Sohng J.K."/>
        </authorList>
    </citation>
    <scope>NUCLEOTIDE SEQUENCE</scope>
    <source>
        <tissue evidence="1">Leaf</tissue>
    </source>
</reference>
<organism evidence="1 2">
    <name type="scientific">Senna tora</name>
    <dbReference type="NCBI Taxonomy" id="362788"/>
    <lineage>
        <taxon>Eukaryota</taxon>
        <taxon>Viridiplantae</taxon>
        <taxon>Streptophyta</taxon>
        <taxon>Embryophyta</taxon>
        <taxon>Tracheophyta</taxon>
        <taxon>Spermatophyta</taxon>
        <taxon>Magnoliopsida</taxon>
        <taxon>eudicotyledons</taxon>
        <taxon>Gunneridae</taxon>
        <taxon>Pentapetalae</taxon>
        <taxon>rosids</taxon>
        <taxon>fabids</taxon>
        <taxon>Fabales</taxon>
        <taxon>Fabaceae</taxon>
        <taxon>Caesalpinioideae</taxon>
        <taxon>Cassia clade</taxon>
        <taxon>Senna</taxon>
    </lineage>
</organism>
<comment type="caution">
    <text evidence="1">The sequence shown here is derived from an EMBL/GenBank/DDBJ whole genome shotgun (WGS) entry which is preliminary data.</text>
</comment>
<dbReference type="AlphaFoldDB" id="A0A834WGE4"/>
<evidence type="ECO:0000313" key="2">
    <source>
        <dbReference type="Proteomes" id="UP000634136"/>
    </source>
</evidence>